<evidence type="ECO:0000256" key="7">
    <source>
        <dbReference type="ARBA" id="ARBA00022840"/>
    </source>
</evidence>
<sequence length="191" mass="21940">MNMERSLPHGLDERPAIDDQPKAAFIALGSNMGNRDELLLQALHRLNIHPEVEIQVVSAMYETDPVGFTEQPAFLNMAARIETVLAPLDLLHVMQNIEKELGRVRHERWGPRTIDLDLLHYEGVTMDTEELILPHPRMMERGFVLVPLKDCMSDYEAEPWLREEVAAGVDRVERERKEGILLWNTINWPSG</sequence>
<name>A0A934J0U9_9BACL</name>
<dbReference type="AlphaFoldDB" id="A0A934J0U9"/>
<dbReference type="Proteomes" id="UP000640274">
    <property type="component" value="Unassembled WGS sequence"/>
</dbReference>
<dbReference type="GO" id="GO:0003848">
    <property type="term" value="F:2-amino-4-hydroxy-6-hydroxymethyldihydropteridine diphosphokinase activity"/>
    <property type="evidence" value="ECO:0007669"/>
    <property type="project" value="UniProtKB-EC"/>
</dbReference>
<evidence type="ECO:0000256" key="6">
    <source>
        <dbReference type="ARBA" id="ARBA00022777"/>
    </source>
</evidence>
<evidence type="ECO:0000313" key="11">
    <source>
        <dbReference type="Proteomes" id="UP000640274"/>
    </source>
</evidence>
<dbReference type="InterPro" id="IPR035907">
    <property type="entry name" value="Hppk_sf"/>
</dbReference>
<accession>A0A934J0U9</accession>
<gene>
    <name evidence="10" type="primary">folK</name>
    <name evidence="10" type="ORF">JFN88_07975</name>
</gene>
<keyword evidence="8" id="KW-0289">Folate biosynthesis</keyword>
<dbReference type="InterPro" id="IPR000550">
    <property type="entry name" value="Hppk"/>
</dbReference>
<keyword evidence="11" id="KW-1185">Reference proteome</keyword>
<reference evidence="10" key="1">
    <citation type="submission" date="2020-12" db="EMBL/GenBank/DDBJ databases">
        <authorList>
            <person name="Huq M.A."/>
        </authorList>
    </citation>
    <scope>NUCLEOTIDE SEQUENCE</scope>
    <source>
        <strain evidence="10">MAHUQ-46</strain>
    </source>
</reference>
<comment type="pathway">
    <text evidence="2">Cofactor biosynthesis; tetrahydrofolate biosynthesis; 2-amino-4-hydroxy-6-hydroxymethyl-7,8-dihydropteridine diphosphate from 7,8-dihydroneopterin triphosphate: step 4/4.</text>
</comment>
<dbReference type="GO" id="GO:0046656">
    <property type="term" value="P:folic acid biosynthetic process"/>
    <property type="evidence" value="ECO:0007669"/>
    <property type="project" value="UniProtKB-KW"/>
</dbReference>
<dbReference type="PROSITE" id="PS00794">
    <property type="entry name" value="HPPK"/>
    <property type="match status" value="1"/>
</dbReference>
<comment type="caution">
    <text evidence="10">The sequence shown here is derived from an EMBL/GenBank/DDBJ whole genome shotgun (WGS) entry which is preliminary data.</text>
</comment>
<protein>
    <recommendedName>
        <fullName evidence="3">2-amino-4-hydroxy-6-hydroxymethyldihydropteridine diphosphokinase</fullName>
        <ecNumber evidence="3">2.7.6.3</ecNumber>
    </recommendedName>
</protein>
<dbReference type="EMBL" id="JAELUP010000023">
    <property type="protein sequence ID" value="MBJ6361244.1"/>
    <property type="molecule type" value="Genomic_DNA"/>
</dbReference>
<dbReference type="CDD" id="cd00483">
    <property type="entry name" value="HPPK"/>
    <property type="match status" value="1"/>
</dbReference>
<keyword evidence="7" id="KW-0067">ATP-binding</keyword>
<evidence type="ECO:0000259" key="9">
    <source>
        <dbReference type="PROSITE" id="PS00794"/>
    </source>
</evidence>
<evidence type="ECO:0000256" key="1">
    <source>
        <dbReference type="ARBA" id="ARBA00000198"/>
    </source>
</evidence>
<keyword evidence="4 10" id="KW-0808">Transferase</keyword>
<keyword evidence="5" id="KW-0547">Nucleotide-binding</keyword>
<dbReference type="EC" id="2.7.6.3" evidence="3"/>
<dbReference type="GO" id="GO:0016301">
    <property type="term" value="F:kinase activity"/>
    <property type="evidence" value="ECO:0007669"/>
    <property type="project" value="UniProtKB-KW"/>
</dbReference>
<evidence type="ECO:0000256" key="5">
    <source>
        <dbReference type="ARBA" id="ARBA00022741"/>
    </source>
</evidence>
<comment type="catalytic activity">
    <reaction evidence="1">
        <text>6-hydroxymethyl-7,8-dihydropterin + ATP = (7,8-dihydropterin-6-yl)methyl diphosphate + AMP + H(+)</text>
        <dbReference type="Rhea" id="RHEA:11412"/>
        <dbReference type="ChEBI" id="CHEBI:15378"/>
        <dbReference type="ChEBI" id="CHEBI:30616"/>
        <dbReference type="ChEBI" id="CHEBI:44841"/>
        <dbReference type="ChEBI" id="CHEBI:72950"/>
        <dbReference type="ChEBI" id="CHEBI:456215"/>
        <dbReference type="EC" id="2.7.6.3"/>
    </reaction>
</comment>
<keyword evidence="6" id="KW-0418">Kinase</keyword>
<dbReference type="Pfam" id="PF01288">
    <property type="entry name" value="HPPK"/>
    <property type="match status" value="1"/>
</dbReference>
<evidence type="ECO:0000256" key="4">
    <source>
        <dbReference type="ARBA" id="ARBA00022679"/>
    </source>
</evidence>
<evidence type="ECO:0000256" key="2">
    <source>
        <dbReference type="ARBA" id="ARBA00005051"/>
    </source>
</evidence>
<evidence type="ECO:0000256" key="8">
    <source>
        <dbReference type="ARBA" id="ARBA00022909"/>
    </source>
</evidence>
<dbReference type="Gene3D" id="3.30.70.560">
    <property type="entry name" value="7,8-Dihydro-6-hydroxymethylpterin-pyrophosphokinase HPPK"/>
    <property type="match status" value="1"/>
</dbReference>
<feature type="domain" description="7,8-dihydro-6-hydroxymethylpterin-pyrophosphokinase" evidence="9">
    <location>
        <begin position="108"/>
        <end position="119"/>
    </location>
</feature>
<evidence type="ECO:0000313" key="10">
    <source>
        <dbReference type="EMBL" id="MBJ6361244.1"/>
    </source>
</evidence>
<dbReference type="PANTHER" id="PTHR43071:SF1">
    <property type="entry name" value="2-AMINO-4-HYDROXY-6-HYDROXYMETHYLDIHYDROPTERIDINE PYROPHOSPHOKINASE"/>
    <property type="match status" value="1"/>
</dbReference>
<evidence type="ECO:0000256" key="3">
    <source>
        <dbReference type="ARBA" id="ARBA00013253"/>
    </source>
</evidence>
<organism evidence="10 11">
    <name type="scientific">Paenibacillus roseus</name>
    <dbReference type="NCBI Taxonomy" id="2798579"/>
    <lineage>
        <taxon>Bacteria</taxon>
        <taxon>Bacillati</taxon>
        <taxon>Bacillota</taxon>
        <taxon>Bacilli</taxon>
        <taxon>Bacillales</taxon>
        <taxon>Paenibacillaceae</taxon>
        <taxon>Paenibacillus</taxon>
    </lineage>
</organism>
<dbReference type="PANTHER" id="PTHR43071">
    <property type="entry name" value="2-AMINO-4-HYDROXY-6-HYDROXYMETHYLDIHYDROPTERIDINE PYROPHOSPHOKINASE"/>
    <property type="match status" value="1"/>
</dbReference>
<proteinExistence type="predicted"/>
<dbReference type="NCBIfam" id="TIGR01498">
    <property type="entry name" value="folK"/>
    <property type="match status" value="1"/>
</dbReference>
<dbReference type="GO" id="GO:0005524">
    <property type="term" value="F:ATP binding"/>
    <property type="evidence" value="ECO:0007669"/>
    <property type="project" value="UniProtKB-KW"/>
</dbReference>
<dbReference type="SUPFAM" id="SSF55083">
    <property type="entry name" value="6-hydroxymethyl-7,8-dihydropterin pyrophosphokinase, HPPK"/>
    <property type="match status" value="1"/>
</dbReference>